<keyword evidence="2" id="KW-1185">Reference proteome</keyword>
<gene>
    <name evidence="1" type="ORF">F8568_029945</name>
</gene>
<reference evidence="1" key="1">
    <citation type="submission" date="2019-12" db="EMBL/GenBank/DDBJ databases">
        <title>Actinomadura physcomitrii sp. nov., a novel actinomycete isolated from moss [Physcomitrium sphaericum (Ludw) Fuernr].</title>
        <authorList>
            <person name="Zhuang X."/>
        </authorList>
    </citation>
    <scope>NUCLEOTIDE SEQUENCE [LARGE SCALE GENOMIC DNA]</scope>
    <source>
        <strain evidence="1">LD22</strain>
    </source>
</reference>
<dbReference type="Pfam" id="PF11209">
    <property type="entry name" value="LmeA"/>
    <property type="match status" value="1"/>
</dbReference>
<dbReference type="RefSeq" id="WP_151597042.1">
    <property type="nucleotide sequence ID" value="NZ_WBMS02000028.1"/>
</dbReference>
<dbReference type="AlphaFoldDB" id="A0A6I4ME84"/>
<dbReference type="InterPro" id="IPR021373">
    <property type="entry name" value="DUF2993"/>
</dbReference>
<dbReference type="EMBL" id="WBMS02000028">
    <property type="protein sequence ID" value="MWA04528.1"/>
    <property type="molecule type" value="Genomic_DNA"/>
</dbReference>
<dbReference type="Proteomes" id="UP000462055">
    <property type="component" value="Unassembled WGS sequence"/>
</dbReference>
<name>A0A6I4ME84_9ACTN</name>
<organism evidence="1 2">
    <name type="scientific">Actinomadura physcomitrii</name>
    <dbReference type="NCBI Taxonomy" id="2650748"/>
    <lineage>
        <taxon>Bacteria</taxon>
        <taxon>Bacillati</taxon>
        <taxon>Actinomycetota</taxon>
        <taxon>Actinomycetes</taxon>
        <taxon>Streptosporangiales</taxon>
        <taxon>Thermomonosporaceae</taxon>
        <taxon>Actinomadura</taxon>
    </lineage>
</organism>
<evidence type="ECO:0000313" key="2">
    <source>
        <dbReference type="Proteomes" id="UP000462055"/>
    </source>
</evidence>
<evidence type="ECO:0000313" key="1">
    <source>
        <dbReference type="EMBL" id="MWA04528.1"/>
    </source>
</evidence>
<proteinExistence type="predicted"/>
<comment type="caution">
    <text evidence="1">The sequence shown here is derived from an EMBL/GenBank/DDBJ whole genome shotgun (WGS) entry which is preliminary data.</text>
</comment>
<sequence>MRKALLALLIVVAIGLVVADRVGVRIAQDRIAQQVAAQYDLPQEPDVTIHGIPFLTQVVGGEYDHITVDIGDWTEQGVTVSDVTVDMSGLNAPLSDVINGDTTNMTAGTAAASAIIPYDVIKKQAPKEVESIGPKGNDLAVGMTGSLLGVKVNGTAVVSVKPTSKGIAITPESVGEGAAQLPLTLVRQQLTWTVPVRDLPIGARISGIQPTAGGLKVTATAHDVNLNDLQQQQQK</sequence>
<protein>
    <submittedName>
        <fullName evidence="1">DUF2993 domain-containing protein</fullName>
    </submittedName>
</protein>
<accession>A0A6I4ME84</accession>